<evidence type="ECO:0000259" key="4">
    <source>
        <dbReference type="PROSITE" id="PS50075"/>
    </source>
</evidence>
<dbReference type="PROSITE" id="PS50075">
    <property type="entry name" value="CARRIER"/>
    <property type="match status" value="1"/>
</dbReference>
<dbReference type="PROSITE" id="PS00012">
    <property type="entry name" value="PHOSPHOPANTETHEINE"/>
    <property type="match status" value="1"/>
</dbReference>
<keyword evidence="6" id="KW-1185">Reference proteome</keyword>
<dbReference type="Gene3D" id="3.40.50.980">
    <property type="match status" value="2"/>
</dbReference>
<evidence type="ECO:0000256" key="1">
    <source>
        <dbReference type="ARBA" id="ARBA00001957"/>
    </source>
</evidence>
<dbReference type="SMART" id="SM00823">
    <property type="entry name" value="PKS_PP"/>
    <property type="match status" value="1"/>
</dbReference>
<dbReference type="Proteomes" id="UP001596203">
    <property type="component" value="Unassembled WGS sequence"/>
</dbReference>
<dbReference type="Gene3D" id="1.10.1200.10">
    <property type="entry name" value="ACP-like"/>
    <property type="match status" value="1"/>
</dbReference>
<dbReference type="InterPro" id="IPR001242">
    <property type="entry name" value="Condensation_dom"/>
</dbReference>
<dbReference type="InterPro" id="IPR036736">
    <property type="entry name" value="ACP-like_sf"/>
</dbReference>
<feature type="non-terminal residue" evidence="5">
    <location>
        <position position="680"/>
    </location>
</feature>
<dbReference type="SUPFAM" id="SSF52777">
    <property type="entry name" value="CoA-dependent acyltransferases"/>
    <property type="match status" value="2"/>
</dbReference>
<dbReference type="InterPro" id="IPR000873">
    <property type="entry name" value="AMP-dep_synth/lig_dom"/>
</dbReference>
<dbReference type="Pfam" id="PF00550">
    <property type="entry name" value="PP-binding"/>
    <property type="match status" value="1"/>
</dbReference>
<keyword evidence="2" id="KW-0596">Phosphopantetheine</keyword>
<dbReference type="InterPro" id="IPR006162">
    <property type="entry name" value="Ppantetheine_attach_site"/>
</dbReference>
<dbReference type="CDD" id="cd19540">
    <property type="entry name" value="LCL_NRPS-like"/>
    <property type="match status" value="1"/>
</dbReference>
<evidence type="ECO:0000313" key="6">
    <source>
        <dbReference type="Proteomes" id="UP001596203"/>
    </source>
</evidence>
<proteinExistence type="predicted"/>
<accession>A0ABW1KM41</accession>
<dbReference type="Gene3D" id="3.30.559.30">
    <property type="entry name" value="Nonribosomal peptide synthetase, condensation domain"/>
    <property type="match status" value="1"/>
</dbReference>
<dbReference type="InterPro" id="IPR009081">
    <property type="entry name" value="PP-bd_ACP"/>
</dbReference>
<evidence type="ECO:0000256" key="2">
    <source>
        <dbReference type="ARBA" id="ARBA00022450"/>
    </source>
</evidence>
<dbReference type="PANTHER" id="PTHR45527">
    <property type="entry name" value="NONRIBOSOMAL PEPTIDE SYNTHETASE"/>
    <property type="match status" value="1"/>
</dbReference>
<feature type="domain" description="Carrier" evidence="4">
    <location>
        <begin position="9"/>
        <end position="84"/>
    </location>
</feature>
<dbReference type="Pfam" id="PF00501">
    <property type="entry name" value="AMP-binding"/>
    <property type="match status" value="1"/>
</dbReference>
<dbReference type="RefSeq" id="WP_377432425.1">
    <property type="nucleotide sequence ID" value="NZ_JBHSPR010000062.1"/>
</dbReference>
<sequence>STEAGTSRPPSGEHEIVLCEAFAEVLGRDTVGVDDNFFDLGGHSLLAIRLLSRIRARLGTEVKIRMLFQAPTPAGLAALVAGRDLDRVRPLLRTAERPERVPLSFAQRRLWFLTQMEGASSTYNIPVAVRLTGQLDVPALEAALLDVIGRHESLRTVFPAVEGEPYQHILEPREVRWNLPVIEVDADGLAPAVEQAAWYAFDLSTELPVRASLLRSGRDEQVLVLVTHHIAGDGWSHGPLLRDVSVAYAARLRGEAPRWAPLPVQYADFTLWQQDLLGSDEDPESLLSAQVDYWRRTLAGAPEELSLPVVRPRPAVAGNRGYRVPVQVPADVHERLVELARAEGVTPFMVLQASVAVLLSRLGAGTDIPIGFPVAGRTDDALNDLVGFFVNTLVIRTDLSGDPQFRQILARVRETALGALAHHDVPFERLVEELAPARSLARHPLFQVMLTVQNNERAALELSGLRADAVMVGSSATVARFDLDIAVRETLDEQGRPGGLRGSVTVSADVFDEPSAERFARWLVRVLDVVTASPDTSLHAVRVLDAEELELVVRGWNDTAVPVGGESVLGLFGRWVAQTPGAVAVVADGVELTFAELDVLAGRFAAYLGSCGVGPESVVGLRLPRGVGMVAAIVGVWKAGAAYLPIDPGLPADRVAFMVADCGVGLVVDGQLPLAEMPVP</sequence>
<comment type="cofactor">
    <cofactor evidence="1">
        <name>pantetheine 4'-phosphate</name>
        <dbReference type="ChEBI" id="CHEBI:47942"/>
    </cofactor>
</comment>
<gene>
    <name evidence="5" type="ORF">ACFP2T_41805</name>
</gene>
<dbReference type="SUPFAM" id="SSF56801">
    <property type="entry name" value="Acetyl-CoA synthetase-like"/>
    <property type="match status" value="1"/>
</dbReference>
<protein>
    <submittedName>
        <fullName evidence="5">Condensation domain-containing protein</fullName>
    </submittedName>
</protein>
<dbReference type="Pfam" id="PF00668">
    <property type="entry name" value="Condensation"/>
    <property type="match status" value="1"/>
</dbReference>
<organism evidence="5 6">
    <name type="scientific">Plantactinospora solaniradicis</name>
    <dbReference type="NCBI Taxonomy" id="1723736"/>
    <lineage>
        <taxon>Bacteria</taxon>
        <taxon>Bacillati</taxon>
        <taxon>Actinomycetota</taxon>
        <taxon>Actinomycetes</taxon>
        <taxon>Micromonosporales</taxon>
        <taxon>Micromonosporaceae</taxon>
        <taxon>Plantactinospora</taxon>
    </lineage>
</organism>
<evidence type="ECO:0000256" key="3">
    <source>
        <dbReference type="ARBA" id="ARBA00022553"/>
    </source>
</evidence>
<keyword evidence="3" id="KW-0597">Phosphoprotein</keyword>
<dbReference type="EMBL" id="JBHSPR010000062">
    <property type="protein sequence ID" value="MFC6022680.1"/>
    <property type="molecule type" value="Genomic_DNA"/>
</dbReference>
<comment type="caution">
    <text evidence="5">The sequence shown here is derived from an EMBL/GenBank/DDBJ whole genome shotgun (WGS) entry which is preliminary data.</text>
</comment>
<dbReference type="PANTHER" id="PTHR45527:SF1">
    <property type="entry name" value="FATTY ACID SYNTHASE"/>
    <property type="match status" value="1"/>
</dbReference>
<dbReference type="InterPro" id="IPR023213">
    <property type="entry name" value="CAT-like_dom_sf"/>
</dbReference>
<dbReference type="SUPFAM" id="SSF47336">
    <property type="entry name" value="ACP-like"/>
    <property type="match status" value="1"/>
</dbReference>
<evidence type="ECO:0000313" key="5">
    <source>
        <dbReference type="EMBL" id="MFC6022680.1"/>
    </source>
</evidence>
<reference evidence="6" key="1">
    <citation type="journal article" date="2019" name="Int. J. Syst. Evol. Microbiol.">
        <title>The Global Catalogue of Microorganisms (GCM) 10K type strain sequencing project: providing services to taxonomists for standard genome sequencing and annotation.</title>
        <authorList>
            <consortium name="The Broad Institute Genomics Platform"/>
            <consortium name="The Broad Institute Genome Sequencing Center for Infectious Disease"/>
            <person name="Wu L."/>
            <person name="Ma J."/>
        </authorList>
    </citation>
    <scope>NUCLEOTIDE SEQUENCE [LARGE SCALE GENOMIC DNA]</scope>
    <source>
        <strain evidence="6">ZS-35-S2</strain>
    </source>
</reference>
<feature type="non-terminal residue" evidence="5">
    <location>
        <position position="1"/>
    </location>
</feature>
<name>A0ABW1KM41_9ACTN</name>
<dbReference type="Gene3D" id="3.30.559.10">
    <property type="entry name" value="Chloramphenicol acetyltransferase-like domain"/>
    <property type="match status" value="1"/>
</dbReference>
<dbReference type="InterPro" id="IPR020806">
    <property type="entry name" value="PKS_PP-bd"/>
</dbReference>